<organism evidence="3">
    <name type="scientific">marine sediment metagenome</name>
    <dbReference type="NCBI Taxonomy" id="412755"/>
    <lineage>
        <taxon>unclassified sequences</taxon>
        <taxon>metagenomes</taxon>
        <taxon>ecological metagenomes</taxon>
    </lineage>
</organism>
<feature type="transmembrane region" description="Helical" evidence="2">
    <location>
        <begin position="158"/>
        <end position="180"/>
    </location>
</feature>
<accession>X0V7B9</accession>
<gene>
    <name evidence="3" type="ORF">S01H1_59291</name>
</gene>
<dbReference type="PANTHER" id="PTHR32309">
    <property type="entry name" value="TYROSINE-PROTEIN KINASE"/>
    <property type="match status" value="1"/>
</dbReference>
<reference evidence="3" key="1">
    <citation type="journal article" date="2014" name="Front. Microbiol.">
        <title>High frequency of phylogenetically diverse reductive dehalogenase-homologous genes in deep subseafloor sedimentary metagenomes.</title>
        <authorList>
            <person name="Kawai M."/>
            <person name="Futagami T."/>
            <person name="Toyoda A."/>
            <person name="Takaki Y."/>
            <person name="Nishi S."/>
            <person name="Hori S."/>
            <person name="Arai W."/>
            <person name="Tsubouchi T."/>
            <person name="Morono Y."/>
            <person name="Uchiyama I."/>
            <person name="Ito T."/>
            <person name="Fujiyama A."/>
            <person name="Inagaki F."/>
            <person name="Takami H."/>
        </authorList>
    </citation>
    <scope>NUCLEOTIDE SEQUENCE</scope>
    <source>
        <strain evidence="3">Expedition CK06-06</strain>
    </source>
</reference>
<keyword evidence="2" id="KW-0812">Transmembrane</keyword>
<sequence length="255" mass="28003">LREARAELDEALELRSMTETHPAVQKLRKKIDVLEKQIEQTPDETVVQRVYGPEEPDHSVALQIAAAQAEVDEATLQIQRLESDLAEARRARIGFGPAREQYLALLKQIETREQELKQATDQLACAEADLQAAQTRQATAGAAFRPAEPPALPSFPRLWYVLGGILAVSLAAGAGAAAVAQWSDRRITTPEDAAKRFGVPVLGTISEIAGRPRRVARCIGRWLLRPVLWLVVLAVVAMAVSNVVLWLGHPEAYQE</sequence>
<evidence type="ECO:0008006" key="4">
    <source>
        <dbReference type="Google" id="ProtNLM"/>
    </source>
</evidence>
<evidence type="ECO:0000313" key="3">
    <source>
        <dbReference type="EMBL" id="GAG14059.1"/>
    </source>
</evidence>
<protein>
    <recommendedName>
        <fullName evidence="4">Tyrosine kinase G-rich domain-containing protein</fullName>
    </recommendedName>
</protein>
<evidence type="ECO:0000256" key="2">
    <source>
        <dbReference type="SAM" id="Phobius"/>
    </source>
</evidence>
<dbReference type="EMBL" id="BARS01038780">
    <property type="protein sequence ID" value="GAG14059.1"/>
    <property type="molecule type" value="Genomic_DNA"/>
</dbReference>
<name>X0V7B9_9ZZZZ</name>
<feature type="non-terminal residue" evidence="3">
    <location>
        <position position="255"/>
    </location>
</feature>
<evidence type="ECO:0000256" key="1">
    <source>
        <dbReference type="SAM" id="Coils"/>
    </source>
</evidence>
<keyword evidence="2" id="KW-1133">Transmembrane helix</keyword>
<dbReference type="InterPro" id="IPR050445">
    <property type="entry name" value="Bact_polysacc_biosynth/exp"/>
</dbReference>
<proteinExistence type="predicted"/>
<feature type="coiled-coil region" evidence="1">
    <location>
        <begin position="24"/>
        <end position="136"/>
    </location>
</feature>
<keyword evidence="2" id="KW-0472">Membrane</keyword>
<feature type="transmembrane region" description="Helical" evidence="2">
    <location>
        <begin position="227"/>
        <end position="248"/>
    </location>
</feature>
<dbReference type="GO" id="GO:0005886">
    <property type="term" value="C:plasma membrane"/>
    <property type="evidence" value="ECO:0007669"/>
    <property type="project" value="TreeGrafter"/>
</dbReference>
<feature type="non-terminal residue" evidence="3">
    <location>
        <position position="1"/>
    </location>
</feature>
<comment type="caution">
    <text evidence="3">The sequence shown here is derived from an EMBL/GenBank/DDBJ whole genome shotgun (WGS) entry which is preliminary data.</text>
</comment>
<dbReference type="GO" id="GO:0004713">
    <property type="term" value="F:protein tyrosine kinase activity"/>
    <property type="evidence" value="ECO:0007669"/>
    <property type="project" value="TreeGrafter"/>
</dbReference>
<keyword evidence="1" id="KW-0175">Coiled coil</keyword>
<dbReference type="PANTHER" id="PTHR32309:SF13">
    <property type="entry name" value="FERRIC ENTEROBACTIN TRANSPORT PROTEIN FEPE"/>
    <property type="match status" value="1"/>
</dbReference>
<dbReference type="AlphaFoldDB" id="X0V7B9"/>